<protein>
    <recommendedName>
        <fullName evidence="3">Fe3+ hydroxamate ABC transporter substrate-binding protein</fullName>
    </recommendedName>
</protein>
<dbReference type="OrthoDB" id="2353934at2"/>
<dbReference type="Proteomes" id="UP001138793">
    <property type="component" value="Unassembled WGS sequence"/>
</dbReference>
<name>A0A9X0YPE2_9BACI</name>
<evidence type="ECO:0008006" key="3">
    <source>
        <dbReference type="Google" id="ProtNLM"/>
    </source>
</evidence>
<dbReference type="EMBL" id="JAGGMB010000002">
    <property type="protein sequence ID" value="MBP2076673.1"/>
    <property type="molecule type" value="Genomic_DNA"/>
</dbReference>
<sequence>MFPFKIEQTCSGCGKEIMKGEEIFAKMSYPFTRGSAEIMAYLYQNAKVFCANCVAEKGNE</sequence>
<accession>A0A9X0YPE2</accession>
<dbReference type="RefSeq" id="WP_149474510.1">
    <property type="nucleotide sequence ID" value="NZ_JAGGMB010000002.1"/>
</dbReference>
<reference evidence="1" key="1">
    <citation type="submission" date="2021-03" db="EMBL/GenBank/DDBJ databases">
        <title>Genomic Encyclopedia of Type Strains, Phase IV (KMG-IV): sequencing the most valuable type-strain genomes for metagenomic binning, comparative biology and taxonomic classification.</title>
        <authorList>
            <person name="Goeker M."/>
        </authorList>
    </citation>
    <scope>NUCLEOTIDE SEQUENCE</scope>
    <source>
        <strain evidence="1">DSM 107338</strain>
    </source>
</reference>
<gene>
    <name evidence="1" type="ORF">J2Z64_000885</name>
</gene>
<evidence type="ECO:0000313" key="1">
    <source>
        <dbReference type="EMBL" id="MBP2076673.1"/>
    </source>
</evidence>
<keyword evidence="2" id="KW-1185">Reference proteome</keyword>
<proteinExistence type="predicted"/>
<dbReference type="AlphaFoldDB" id="A0A9X0YPE2"/>
<organism evidence="1 2">
    <name type="scientific">Oceanobacillus polygoni</name>
    <dbReference type="NCBI Taxonomy" id="1235259"/>
    <lineage>
        <taxon>Bacteria</taxon>
        <taxon>Bacillati</taxon>
        <taxon>Bacillota</taxon>
        <taxon>Bacilli</taxon>
        <taxon>Bacillales</taxon>
        <taxon>Bacillaceae</taxon>
        <taxon>Oceanobacillus</taxon>
    </lineage>
</organism>
<evidence type="ECO:0000313" key="2">
    <source>
        <dbReference type="Proteomes" id="UP001138793"/>
    </source>
</evidence>
<comment type="caution">
    <text evidence="1">The sequence shown here is derived from an EMBL/GenBank/DDBJ whole genome shotgun (WGS) entry which is preliminary data.</text>
</comment>